<dbReference type="Proteomes" id="UP001199319">
    <property type="component" value="Unassembled WGS sequence"/>
</dbReference>
<dbReference type="InterPro" id="IPR009003">
    <property type="entry name" value="Peptidase_S1_PA"/>
</dbReference>
<keyword evidence="4" id="KW-0472">Membrane</keyword>
<dbReference type="GO" id="GO:0006508">
    <property type="term" value="P:proteolysis"/>
    <property type="evidence" value="ECO:0007669"/>
    <property type="project" value="UniProtKB-KW"/>
</dbReference>
<dbReference type="PANTHER" id="PTHR43343:SF3">
    <property type="entry name" value="PROTEASE DO-LIKE 8, CHLOROPLASTIC"/>
    <property type="match status" value="1"/>
</dbReference>
<dbReference type="PROSITE" id="PS50106">
    <property type="entry name" value="PDZ"/>
    <property type="match status" value="1"/>
</dbReference>
<evidence type="ECO:0000256" key="4">
    <source>
        <dbReference type="SAM" id="Phobius"/>
    </source>
</evidence>
<name>A0AAE3AE36_9FIRM</name>
<dbReference type="InterPro" id="IPR051201">
    <property type="entry name" value="Chloro_Bact_Ser_Proteases"/>
</dbReference>
<evidence type="ECO:0000313" key="7">
    <source>
        <dbReference type="Proteomes" id="UP001199319"/>
    </source>
</evidence>
<dbReference type="Gene3D" id="2.40.10.120">
    <property type="match status" value="1"/>
</dbReference>
<dbReference type="Pfam" id="PF13180">
    <property type="entry name" value="PDZ_2"/>
    <property type="match status" value="1"/>
</dbReference>
<keyword evidence="7" id="KW-1185">Reference proteome</keyword>
<dbReference type="Pfam" id="PF13365">
    <property type="entry name" value="Trypsin_2"/>
    <property type="match status" value="1"/>
</dbReference>
<dbReference type="RefSeq" id="WP_302928608.1">
    <property type="nucleotide sequence ID" value="NZ_JAJEPW010000017.1"/>
</dbReference>
<dbReference type="InterPro" id="IPR036034">
    <property type="entry name" value="PDZ_sf"/>
</dbReference>
<evidence type="ECO:0000259" key="5">
    <source>
        <dbReference type="PROSITE" id="PS50106"/>
    </source>
</evidence>
<dbReference type="Gene3D" id="2.30.42.10">
    <property type="match status" value="1"/>
</dbReference>
<feature type="region of interest" description="Disordered" evidence="3">
    <location>
        <begin position="1"/>
        <end position="31"/>
    </location>
</feature>
<dbReference type="CDD" id="cd06779">
    <property type="entry name" value="cpPDZ_Deg_HtrA-like"/>
    <property type="match status" value="1"/>
</dbReference>
<dbReference type="GO" id="GO:0004252">
    <property type="term" value="F:serine-type endopeptidase activity"/>
    <property type="evidence" value="ECO:0007669"/>
    <property type="project" value="InterPro"/>
</dbReference>
<feature type="transmembrane region" description="Helical" evidence="4">
    <location>
        <begin position="74"/>
        <end position="96"/>
    </location>
</feature>
<dbReference type="InterPro" id="IPR001940">
    <property type="entry name" value="Peptidase_S1C"/>
</dbReference>
<proteinExistence type="predicted"/>
<accession>A0AAE3AE36</accession>
<feature type="domain" description="PDZ" evidence="5">
    <location>
        <begin position="356"/>
        <end position="434"/>
    </location>
</feature>
<dbReference type="SUPFAM" id="SSF50156">
    <property type="entry name" value="PDZ domain-like"/>
    <property type="match status" value="1"/>
</dbReference>
<evidence type="ECO:0000256" key="3">
    <source>
        <dbReference type="SAM" id="MobiDB-lite"/>
    </source>
</evidence>
<evidence type="ECO:0000256" key="2">
    <source>
        <dbReference type="ARBA" id="ARBA00022801"/>
    </source>
</evidence>
<dbReference type="AlphaFoldDB" id="A0AAE3AE36"/>
<dbReference type="SMART" id="SM00228">
    <property type="entry name" value="PDZ"/>
    <property type="match status" value="1"/>
</dbReference>
<reference evidence="6" key="1">
    <citation type="submission" date="2021-10" db="EMBL/GenBank/DDBJ databases">
        <title>Anaerobic single-cell dispensing facilitates the cultivation of human gut bacteria.</title>
        <authorList>
            <person name="Afrizal A."/>
        </authorList>
    </citation>
    <scope>NUCLEOTIDE SEQUENCE</scope>
    <source>
        <strain evidence="6">CLA-AA-H272</strain>
    </source>
</reference>
<evidence type="ECO:0000256" key="1">
    <source>
        <dbReference type="ARBA" id="ARBA00022670"/>
    </source>
</evidence>
<keyword evidence="1 6" id="KW-0645">Protease</keyword>
<protein>
    <submittedName>
        <fullName evidence="6">S1C family serine protease</fullName>
    </submittedName>
</protein>
<dbReference type="PRINTS" id="PR00834">
    <property type="entry name" value="PROTEASES2C"/>
</dbReference>
<sequence length="450" mass="47280">MTDENKDICPETPENPDLPETPEAAPEEPKEVVSWYIPQEPQGREVVSYYVQRDPMPQNVWQQAAKKEKRRSRLWLWISLAVLAVTVAAVVLAAILGGNSGSGQHRPLPDGDGDNPSSIVDIFGSKATTIPKIQGDPGVRLACRDPQGQPLTAQEVYAKVNPSVVTVVSEQSEGASIGTGVIMTSDGYIITNAHVISGGKSCWVALDTGVTYEVNLVGFDEEEDLAVLKADPQNPLPAAEFGNSDLVQVGDTAYAIGNPLGVELRGTMTNGIISAVNRAVEVDGKTMTLLQTSAALNNGNSGGPLINEYGQVIGINTLKMSTTDSTEATVEGLGFALPISSVSFVVNDLIANGHYRGAPSLGITVTTVERDGGGTQVQVMEVSTGSGAADAGIQAGDVILAADGQAVSVTSDLLTARRSHIIGDTVTLTILRDGQQFDVEVTLRSNRSFG</sequence>
<keyword evidence="4" id="KW-0812">Transmembrane</keyword>
<keyword evidence="4" id="KW-1133">Transmembrane helix</keyword>
<dbReference type="EMBL" id="JAJEPW010000017">
    <property type="protein sequence ID" value="MCC2129328.1"/>
    <property type="molecule type" value="Genomic_DNA"/>
</dbReference>
<dbReference type="SUPFAM" id="SSF50494">
    <property type="entry name" value="Trypsin-like serine proteases"/>
    <property type="match status" value="1"/>
</dbReference>
<evidence type="ECO:0000313" key="6">
    <source>
        <dbReference type="EMBL" id="MCC2129328.1"/>
    </source>
</evidence>
<comment type="caution">
    <text evidence="6">The sequence shown here is derived from an EMBL/GenBank/DDBJ whole genome shotgun (WGS) entry which is preliminary data.</text>
</comment>
<dbReference type="InterPro" id="IPR001478">
    <property type="entry name" value="PDZ"/>
</dbReference>
<keyword evidence="2" id="KW-0378">Hydrolase</keyword>
<dbReference type="PANTHER" id="PTHR43343">
    <property type="entry name" value="PEPTIDASE S12"/>
    <property type="match status" value="1"/>
</dbReference>
<gene>
    <name evidence="6" type="ORF">LKD37_07345</name>
</gene>
<organism evidence="6 7">
    <name type="scientific">Brotocaccenecus cirricatena</name>
    <dbReference type="NCBI Taxonomy" id="3064195"/>
    <lineage>
        <taxon>Bacteria</taxon>
        <taxon>Bacillati</taxon>
        <taxon>Bacillota</taxon>
        <taxon>Clostridia</taxon>
        <taxon>Eubacteriales</taxon>
        <taxon>Oscillospiraceae</taxon>
        <taxon>Brotocaccenecus</taxon>
    </lineage>
</organism>